<protein>
    <recommendedName>
        <fullName evidence="3">F-box domain-containing protein</fullName>
    </recommendedName>
</protein>
<dbReference type="GeneID" id="24093265"/>
<dbReference type="Proteomes" id="UP000006352">
    <property type="component" value="Unassembled WGS sequence"/>
</dbReference>
<organism evidence="1 2">
    <name type="scientific">Fibroporia radiculosa</name>
    <dbReference type="NCBI Taxonomy" id="599839"/>
    <lineage>
        <taxon>Eukaryota</taxon>
        <taxon>Fungi</taxon>
        <taxon>Dikarya</taxon>
        <taxon>Basidiomycota</taxon>
        <taxon>Agaricomycotina</taxon>
        <taxon>Agaricomycetes</taxon>
        <taxon>Polyporales</taxon>
        <taxon>Fibroporiaceae</taxon>
        <taxon>Fibroporia</taxon>
    </lineage>
</organism>
<evidence type="ECO:0000313" key="1">
    <source>
        <dbReference type="EMBL" id="CCL98354.1"/>
    </source>
</evidence>
<dbReference type="RefSeq" id="XP_012177637.1">
    <property type="nucleotide sequence ID" value="XM_012322247.1"/>
</dbReference>
<sequence>MMRTAQAHRALECDDVLEEIFSYLRFDNALYSDITLSDADLIKWTLASAAFVNKTLSYHALNNLWREIPSESVALNVLPSFQAIFILSCNNPHQKQTYVRIPCSLNAASSYDQQVINGEIHARDLDRFRQYAIRVRSINSIDEEVKLDDRLPIIQHIAARLGGPFFPNLMRLRWDAQGIHAVTANTGRVLLCMAGSKLRTLTLRSPLSLSETQDSLFYPQLSKIVPEFAAGSARIQEIYLDGMEWDENVKRT</sequence>
<name>J7S609_9APHY</name>
<evidence type="ECO:0008006" key="3">
    <source>
        <dbReference type="Google" id="ProtNLM"/>
    </source>
</evidence>
<reference evidence="1 2" key="1">
    <citation type="journal article" date="2012" name="Appl. Environ. Microbiol.">
        <title>Short-read sequencing for genomic analysis of the brown rot fungus Fibroporia radiculosa.</title>
        <authorList>
            <person name="Tang J.D."/>
            <person name="Perkins A.D."/>
            <person name="Sonstegard T.S."/>
            <person name="Schroeder S.G."/>
            <person name="Burgess S.C."/>
            <person name="Diehl S.V."/>
        </authorList>
    </citation>
    <scope>NUCLEOTIDE SEQUENCE [LARGE SCALE GENOMIC DNA]</scope>
    <source>
        <strain evidence="1 2">TFFH 294</strain>
    </source>
</reference>
<dbReference type="InParanoid" id="J7S609"/>
<dbReference type="OrthoDB" id="3222238at2759"/>
<keyword evidence="2" id="KW-1185">Reference proteome</keyword>
<dbReference type="STRING" id="599839.J7S609"/>
<dbReference type="HOGENOM" id="CLU_1102802_0_0_1"/>
<gene>
    <name evidence="1" type="ORF">FIBRA_00349</name>
</gene>
<proteinExistence type="predicted"/>
<evidence type="ECO:0000313" key="2">
    <source>
        <dbReference type="Proteomes" id="UP000006352"/>
    </source>
</evidence>
<dbReference type="AlphaFoldDB" id="J7S609"/>
<accession>J7S609</accession>
<dbReference type="EMBL" id="HE796878">
    <property type="protein sequence ID" value="CCL98354.1"/>
    <property type="molecule type" value="Genomic_DNA"/>
</dbReference>